<gene>
    <name evidence="7" type="ORF">BZA70DRAFT_292795</name>
</gene>
<evidence type="ECO:0000256" key="1">
    <source>
        <dbReference type="ARBA" id="ARBA00004123"/>
    </source>
</evidence>
<evidence type="ECO:0000259" key="6">
    <source>
        <dbReference type="Pfam" id="PF05179"/>
    </source>
</evidence>
<dbReference type="Proteomes" id="UP001498771">
    <property type="component" value="Unassembled WGS sequence"/>
</dbReference>
<dbReference type="PANTHER" id="PTHR12466:SF8">
    <property type="entry name" value="PARAFIBROMIN"/>
    <property type="match status" value="1"/>
</dbReference>
<protein>
    <submittedName>
        <fullName evidence="7">RNA pol II accessory factor, Cdc73 family-domain-containing protein</fullName>
    </submittedName>
</protein>
<evidence type="ECO:0000256" key="3">
    <source>
        <dbReference type="ARBA" id="ARBA00023163"/>
    </source>
</evidence>
<feature type="domain" description="Cell division control protein 73 C-terminal" evidence="6">
    <location>
        <begin position="224"/>
        <end position="374"/>
    </location>
</feature>
<feature type="region of interest" description="Disordered" evidence="5">
    <location>
        <begin position="125"/>
        <end position="148"/>
    </location>
</feature>
<evidence type="ECO:0000256" key="2">
    <source>
        <dbReference type="ARBA" id="ARBA00010427"/>
    </source>
</evidence>
<dbReference type="InterPro" id="IPR007852">
    <property type="entry name" value="Cdc73/Parafibromin"/>
</dbReference>
<evidence type="ECO:0000256" key="5">
    <source>
        <dbReference type="SAM" id="MobiDB-lite"/>
    </source>
</evidence>
<comment type="caution">
    <text evidence="7">The sequence shown here is derived from an EMBL/GenBank/DDBJ whole genome shotgun (WGS) entry which is preliminary data.</text>
</comment>
<keyword evidence="4" id="KW-0539">Nucleus</keyword>
<organism evidence="7 8">
    <name type="scientific">Myxozyma melibiosi</name>
    <dbReference type="NCBI Taxonomy" id="54550"/>
    <lineage>
        <taxon>Eukaryota</taxon>
        <taxon>Fungi</taxon>
        <taxon>Dikarya</taxon>
        <taxon>Ascomycota</taxon>
        <taxon>Saccharomycotina</taxon>
        <taxon>Lipomycetes</taxon>
        <taxon>Lipomycetales</taxon>
        <taxon>Lipomycetaceae</taxon>
        <taxon>Myxozyma</taxon>
    </lineage>
</organism>
<sequence length="387" mass="42564">MDSLLLLRRTLSAGKEPALLAADGSAATDIADAAQLSFADQDQPTAIDLATPTRFVRQRAQVGEAGPVDLRGVYFAWLCRDQNVASYLTACQEKNIANLTFVERTSLITWLQGADDHSEFIVSEKQAQAKDKAEAGKPAAAAKTPLDPRLTETYANERVLQDHNSVLDGVKPTSFEYVRKEAVTNFLQPARERAAGASRRPTAAASNGSSSAAAAVSNPARKQRREPIILLSPSASALLTMTNVKDFLERGVFSSAPTTASGESIQTISRASARIGQLRFLVVDSVDRFKPDYWERVVAVFTTGQTWQFRSYPNGLNNPNLLFQKVKGFCLNYAGDPLPDNIRSWNVDVVQIDKVHRFRDRETVEGLWDSLEKWMEARGWSGRGVQS</sequence>
<name>A0ABR1FC63_9ASCO</name>
<feature type="compositionally biased region" description="Low complexity" evidence="5">
    <location>
        <begin position="195"/>
        <end position="220"/>
    </location>
</feature>
<dbReference type="GeneID" id="90039898"/>
<dbReference type="EMBL" id="JBBJBU010000001">
    <property type="protein sequence ID" value="KAK7207442.1"/>
    <property type="molecule type" value="Genomic_DNA"/>
</dbReference>
<evidence type="ECO:0000313" key="8">
    <source>
        <dbReference type="Proteomes" id="UP001498771"/>
    </source>
</evidence>
<comment type="subcellular location">
    <subcellularLocation>
        <location evidence="1">Nucleus</location>
    </subcellularLocation>
</comment>
<reference evidence="7 8" key="1">
    <citation type="submission" date="2024-03" db="EMBL/GenBank/DDBJ databases">
        <title>Genome-scale model development and genomic sequencing of the oleaginous clade Lipomyces.</title>
        <authorList>
            <consortium name="Lawrence Berkeley National Laboratory"/>
            <person name="Czajka J.J."/>
            <person name="Han Y."/>
            <person name="Kim J."/>
            <person name="Mondo S.J."/>
            <person name="Hofstad B.A."/>
            <person name="Robles A."/>
            <person name="Haridas S."/>
            <person name="Riley R."/>
            <person name="LaButti K."/>
            <person name="Pangilinan J."/>
            <person name="Andreopoulos W."/>
            <person name="Lipzen A."/>
            <person name="Yan J."/>
            <person name="Wang M."/>
            <person name="Ng V."/>
            <person name="Grigoriev I.V."/>
            <person name="Spatafora J.W."/>
            <person name="Magnuson J.K."/>
            <person name="Baker S.E."/>
            <person name="Pomraning K.R."/>
        </authorList>
    </citation>
    <scope>NUCLEOTIDE SEQUENCE [LARGE SCALE GENOMIC DNA]</scope>
    <source>
        <strain evidence="7 8">Phaff 52-87</strain>
    </source>
</reference>
<keyword evidence="3" id="KW-0804">Transcription</keyword>
<comment type="similarity">
    <text evidence="2">Belongs to the CDC73 family.</text>
</comment>
<dbReference type="Pfam" id="PF05179">
    <property type="entry name" value="CDC73_C"/>
    <property type="match status" value="1"/>
</dbReference>
<dbReference type="PANTHER" id="PTHR12466">
    <property type="entry name" value="CDC73 DOMAIN PROTEIN"/>
    <property type="match status" value="1"/>
</dbReference>
<dbReference type="Gene3D" id="3.40.50.11990">
    <property type="entry name" value="RNA polymerase II accessory factor, Cdc73 C-terminal domain"/>
    <property type="match status" value="1"/>
</dbReference>
<dbReference type="InterPro" id="IPR031336">
    <property type="entry name" value="CDC73_C"/>
</dbReference>
<accession>A0ABR1FC63</accession>
<proteinExistence type="inferred from homology"/>
<feature type="region of interest" description="Disordered" evidence="5">
    <location>
        <begin position="190"/>
        <end position="220"/>
    </location>
</feature>
<keyword evidence="8" id="KW-1185">Reference proteome</keyword>
<evidence type="ECO:0000313" key="7">
    <source>
        <dbReference type="EMBL" id="KAK7207442.1"/>
    </source>
</evidence>
<dbReference type="RefSeq" id="XP_064770475.1">
    <property type="nucleotide sequence ID" value="XM_064914386.1"/>
</dbReference>
<dbReference type="InterPro" id="IPR038103">
    <property type="entry name" value="CDC73_C_sf"/>
</dbReference>
<evidence type="ECO:0000256" key="4">
    <source>
        <dbReference type="ARBA" id="ARBA00023242"/>
    </source>
</evidence>